<dbReference type="GO" id="GO:0061700">
    <property type="term" value="C:GATOR2 complex"/>
    <property type="evidence" value="ECO:0007669"/>
    <property type="project" value="TreeGrafter"/>
</dbReference>
<keyword evidence="10" id="KW-1185">Reference proteome</keyword>
<dbReference type="PROSITE" id="PS00678">
    <property type="entry name" value="WD_REPEATS_1"/>
    <property type="match status" value="1"/>
</dbReference>
<dbReference type="Gene3D" id="2.130.10.10">
    <property type="entry name" value="YVTN repeat-like/Quinoprotein amine dehydrogenase"/>
    <property type="match status" value="2"/>
</dbReference>
<evidence type="ECO:0000256" key="6">
    <source>
        <dbReference type="PROSITE-ProRule" id="PRU00221"/>
    </source>
</evidence>
<sequence length="1036" mass="116908">METRKMIKNKLLLNVGLSALSSSPDKDYVAVAGREIEESDVIELINLRAGLNVNTNFSFADVKWAGNYAKNVIASAANNGSVIIWDLEKSSQQKLDRVLTEHTRTVNKVCFHPTDPVLILSASQDGSMRLWDLRTKSIAKHTFEGKAESVRDIQFSPTGNFEFAAAFENGSIQKWDVRNPNTYEKKWNTHNGLALTVDFSFDGKYIASGGRDRVIKVLNTKGDNRKPIFTIQTIAPVTHVAWRPGYDSQLASSALSTDFRILVWDLSRPFVPSISLDVHDAVCSGFEWVDSDNIWSCSKDQTFAIADVRNGAKPIKHLNGNALSWNCFGDLTFISDEDKLRGEYLYNGDSYRLSSTTSSIFSRRYNRKSNVGLAEKQFEEKQDLSKLIIYQPKQKNGTLESNTFNYEAFVGLACSYSINSEDVKKTCLYNAKVALEFDQYQASQTWKILSLLFEQGFADDNQKSPTTIKNLTEIFKRVSSNLALNEEFSDLNKALLDSEEIEKKKLLLKKQQLQENLIFEKEKIKYLSRKKNNKKNQDIRGYNNIADFEKQKLVTTYNQSSTPSSKSSKKRQSRQFKLDSRLKRLVISHQPRLNTQRSSIGETQAQTEVNFENKKYVNKLKLNDFSSDSEYSEPSSASDNDSDGSIKVQSTSESDDDIMGVYGRNILARFVTSGVGGGGALDNNPVERSRKVMDKTFTGKVKESRIRKNSIQSSKSFEKGLSDIVNEGEITNDTTIAINTSLENTLAVGEGFEDAMKDIPQQISLRNSPKNFGNSITPLSTSYCSNEISEDNKFSFNENYILNEEKLIINLEEVDFKLKFWEKSKLVNEILEFYSEQGDVQICVTIIQVLQKVFKFSNLNLNFENFYFTYLELLSRYKIYTVSNWIILNSTMTSIRSLNQESSVVHTMCCRCNSNIKKQSYSNSNITSTGIGSGSGNSNNYVNLSNSGNDNLDNLLPKSKSNQTRISEAPVSGGNFGWYCEKCLKLIAVCSFCHTTCKGLYLWCQGCAHGGHLKCVGSWFKEESTLLTNRMDKIHN</sequence>
<dbReference type="PANTHER" id="PTHR46200:SF1">
    <property type="entry name" value="GATOR COMPLEX PROTEIN WDR24"/>
    <property type="match status" value="1"/>
</dbReference>
<keyword evidence="1 6" id="KW-0853">WD repeat</keyword>
<keyword evidence="5" id="KW-0862">Zinc</keyword>
<feature type="repeat" description="WD" evidence="6">
    <location>
        <begin position="143"/>
        <end position="185"/>
    </location>
</feature>
<evidence type="ECO:0000313" key="10">
    <source>
        <dbReference type="Proteomes" id="UP001211065"/>
    </source>
</evidence>
<feature type="coiled-coil region" evidence="7">
    <location>
        <begin position="496"/>
        <end position="530"/>
    </location>
</feature>
<dbReference type="AlphaFoldDB" id="A0AAD5U5K3"/>
<evidence type="ECO:0000256" key="5">
    <source>
        <dbReference type="ARBA" id="ARBA00022833"/>
    </source>
</evidence>
<gene>
    <name evidence="9" type="primary">WDR24</name>
    <name evidence="9" type="ORF">HK099_007208</name>
</gene>
<feature type="compositionally biased region" description="Low complexity" evidence="8">
    <location>
        <begin position="627"/>
        <end position="639"/>
    </location>
</feature>
<keyword evidence="2" id="KW-0479">Metal-binding</keyword>
<feature type="repeat" description="WD" evidence="6">
    <location>
        <begin position="99"/>
        <end position="141"/>
    </location>
</feature>
<name>A0AAD5U5K3_9FUNG</name>
<dbReference type="GO" id="GO:0005829">
    <property type="term" value="C:cytosol"/>
    <property type="evidence" value="ECO:0007669"/>
    <property type="project" value="TreeGrafter"/>
</dbReference>
<evidence type="ECO:0000313" key="9">
    <source>
        <dbReference type="EMBL" id="KAJ3225196.1"/>
    </source>
</evidence>
<dbReference type="SUPFAM" id="SSF50978">
    <property type="entry name" value="WD40 repeat-like"/>
    <property type="match status" value="1"/>
</dbReference>
<dbReference type="Pfam" id="PF00400">
    <property type="entry name" value="WD40"/>
    <property type="match status" value="3"/>
</dbReference>
<feature type="region of interest" description="Disordered" evidence="8">
    <location>
        <begin position="627"/>
        <end position="654"/>
    </location>
</feature>
<comment type="caution">
    <text evidence="9">The sequence shown here is derived from an EMBL/GenBank/DDBJ whole genome shotgun (WGS) entry which is preliminary data.</text>
</comment>
<dbReference type="Proteomes" id="UP001211065">
    <property type="component" value="Unassembled WGS sequence"/>
</dbReference>
<evidence type="ECO:0000256" key="1">
    <source>
        <dbReference type="ARBA" id="ARBA00022574"/>
    </source>
</evidence>
<dbReference type="InterPro" id="IPR019775">
    <property type="entry name" value="WD40_repeat_CS"/>
</dbReference>
<evidence type="ECO:0000256" key="2">
    <source>
        <dbReference type="ARBA" id="ARBA00022723"/>
    </source>
</evidence>
<feature type="compositionally biased region" description="Polar residues" evidence="8">
    <location>
        <begin position="591"/>
        <end position="606"/>
    </location>
</feature>
<dbReference type="InterPro" id="IPR037590">
    <property type="entry name" value="WDR24"/>
</dbReference>
<dbReference type="SMART" id="SM00320">
    <property type="entry name" value="WD40"/>
    <property type="match status" value="6"/>
</dbReference>
<dbReference type="InterPro" id="IPR036322">
    <property type="entry name" value="WD40_repeat_dom_sf"/>
</dbReference>
<reference evidence="9" key="1">
    <citation type="submission" date="2020-05" db="EMBL/GenBank/DDBJ databases">
        <title>Phylogenomic resolution of chytrid fungi.</title>
        <authorList>
            <person name="Stajich J.E."/>
            <person name="Amses K."/>
            <person name="Simmons R."/>
            <person name="Seto K."/>
            <person name="Myers J."/>
            <person name="Bonds A."/>
            <person name="Quandt C.A."/>
            <person name="Barry K."/>
            <person name="Liu P."/>
            <person name="Grigoriev I."/>
            <person name="Longcore J.E."/>
            <person name="James T.Y."/>
        </authorList>
    </citation>
    <scope>NUCLEOTIDE SEQUENCE</scope>
    <source>
        <strain evidence="9">JEL0476</strain>
    </source>
</reference>
<keyword evidence="4" id="KW-0863">Zinc-finger</keyword>
<protein>
    <submittedName>
        <fullName evidence="9">WD repeat-containing protein 24</fullName>
    </submittedName>
</protein>
<proteinExistence type="predicted"/>
<dbReference type="InterPro" id="IPR001680">
    <property type="entry name" value="WD40_rpt"/>
</dbReference>
<dbReference type="PROSITE" id="PS50082">
    <property type="entry name" value="WD_REPEATS_2"/>
    <property type="match status" value="2"/>
</dbReference>
<keyword evidence="7" id="KW-0175">Coiled coil</keyword>
<evidence type="ECO:0000256" key="7">
    <source>
        <dbReference type="SAM" id="Coils"/>
    </source>
</evidence>
<dbReference type="GO" id="GO:0008270">
    <property type="term" value="F:zinc ion binding"/>
    <property type="evidence" value="ECO:0007669"/>
    <property type="project" value="UniProtKB-KW"/>
</dbReference>
<feature type="region of interest" description="Disordered" evidence="8">
    <location>
        <begin position="556"/>
        <end position="577"/>
    </location>
</feature>
<evidence type="ECO:0000256" key="8">
    <source>
        <dbReference type="SAM" id="MobiDB-lite"/>
    </source>
</evidence>
<dbReference type="InterPro" id="IPR015943">
    <property type="entry name" value="WD40/YVTN_repeat-like_dom_sf"/>
</dbReference>
<feature type="region of interest" description="Disordered" evidence="8">
    <location>
        <begin position="587"/>
        <end position="606"/>
    </location>
</feature>
<evidence type="ECO:0000256" key="3">
    <source>
        <dbReference type="ARBA" id="ARBA00022737"/>
    </source>
</evidence>
<evidence type="ECO:0000256" key="4">
    <source>
        <dbReference type="ARBA" id="ARBA00022771"/>
    </source>
</evidence>
<organism evidence="9 10">
    <name type="scientific">Clydaea vesicula</name>
    <dbReference type="NCBI Taxonomy" id="447962"/>
    <lineage>
        <taxon>Eukaryota</taxon>
        <taxon>Fungi</taxon>
        <taxon>Fungi incertae sedis</taxon>
        <taxon>Chytridiomycota</taxon>
        <taxon>Chytridiomycota incertae sedis</taxon>
        <taxon>Chytridiomycetes</taxon>
        <taxon>Lobulomycetales</taxon>
        <taxon>Lobulomycetaceae</taxon>
        <taxon>Clydaea</taxon>
    </lineage>
</organism>
<keyword evidence="3" id="KW-0677">Repeat</keyword>
<dbReference type="GO" id="GO:0016239">
    <property type="term" value="P:positive regulation of macroautophagy"/>
    <property type="evidence" value="ECO:0007669"/>
    <property type="project" value="TreeGrafter"/>
</dbReference>
<accession>A0AAD5U5K3</accession>
<dbReference type="GO" id="GO:0005774">
    <property type="term" value="C:vacuolar membrane"/>
    <property type="evidence" value="ECO:0007669"/>
    <property type="project" value="TreeGrafter"/>
</dbReference>
<dbReference type="PROSITE" id="PS50294">
    <property type="entry name" value="WD_REPEATS_REGION"/>
    <property type="match status" value="1"/>
</dbReference>
<dbReference type="EMBL" id="JADGJW010000068">
    <property type="protein sequence ID" value="KAJ3225196.1"/>
    <property type="molecule type" value="Genomic_DNA"/>
</dbReference>
<dbReference type="GO" id="GO:1904263">
    <property type="term" value="P:positive regulation of TORC1 signaling"/>
    <property type="evidence" value="ECO:0007669"/>
    <property type="project" value="TreeGrafter"/>
</dbReference>
<dbReference type="PANTHER" id="PTHR46200">
    <property type="entry name" value="GATOR COMPLEX PROTEIN WDR24"/>
    <property type="match status" value="1"/>
</dbReference>